<evidence type="ECO:0000259" key="2">
    <source>
        <dbReference type="Pfam" id="PF09362"/>
    </source>
</evidence>
<dbReference type="Pfam" id="PF09362">
    <property type="entry name" value="DUF1996"/>
    <property type="match status" value="1"/>
</dbReference>
<protein>
    <submittedName>
        <fullName evidence="3">DUF1996 domain-containing protein</fullName>
    </submittedName>
</protein>
<evidence type="ECO:0000256" key="1">
    <source>
        <dbReference type="SAM" id="MobiDB-lite"/>
    </source>
</evidence>
<feature type="domain" description="DUF1996" evidence="2">
    <location>
        <begin position="131"/>
        <end position="296"/>
    </location>
</feature>
<keyword evidence="4" id="KW-1185">Reference proteome</keyword>
<proteinExistence type="predicted"/>
<sequence length="342" mass="35124">MPGWAGEWTARRALTAVLLTALFVAVAAVVPVLIQPGDPQANPVAGTPTTTAPVASGTLVTSPSPSTIGSPTPARTRSPFLLRPAVSARPVGNPPRAVYQEFPSTCALVRSTATAPVQGTGTLGADGYDVFGSTTKTLASPGTTPSGTTSCLNPGDRSVYWVPSLAQGGDKIVPESFEVLYKGTVDDYTSVQAFPAGLRILTGGVGAAPSSAAESRVSWSCTGYDATSLPPASVCAPGDRLIARIAAPGCWDGRHLDVPGHRSHLAWAASGGCPATHPVVIPTLLVRVVYPIDTTRPVRVPGLAQQEFGFGAVTGWQPKTLKTLVKDCVNAGRHCGADGRPD</sequence>
<dbReference type="PANTHER" id="PTHR43662">
    <property type="match status" value="1"/>
</dbReference>
<evidence type="ECO:0000313" key="4">
    <source>
        <dbReference type="Proteomes" id="UP001197247"/>
    </source>
</evidence>
<dbReference type="EMBL" id="JAHBAY010000002">
    <property type="protein sequence ID" value="MBT0768376.1"/>
    <property type="molecule type" value="Genomic_DNA"/>
</dbReference>
<gene>
    <name evidence="3" type="ORF">KIH74_05540</name>
</gene>
<name>A0ABS5TBC5_9ACTN</name>
<comment type="caution">
    <text evidence="3">The sequence shown here is derived from an EMBL/GenBank/DDBJ whole genome shotgun (WGS) entry which is preliminary data.</text>
</comment>
<evidence type="ECO:0000313" key="3">
    <source>
        <dbReference type="EMBL" id="MBT0768376.1"/>
    </source>
</evidence>
<dbReference type="PANTHER" id="PTHR43662:SF3">
    <property type="entry name" value="DOMAIN PROTEIN, PUTATIVE (AFU_ORTHOLOGUE AFUA_6G11970)-RELATED"/>
    <property type="match status" value="1"/>
</dbReference>
<dbReference type="RefSeq" id="WP_214154675.1">
    <property type="nucleotide sequence ID" value="NZ_JAHBAY010000002.1"/>
</dbReference>
<dbReference type="InterPro" id="IPR018535">
    <property type="entry name" value="DUF1996"/>
</dbReference>
<dbReference type="Proteomes" id="UP001197247">
    <property type="component" value="Unassembled WGS sequence"/>
</dbReference>
<reference evidence="3 4" key="1">
    <citation type="submission" date="2021-05" db="EMBL/GenBank/DDBJ databases">
        <title>Kineosporia and Streptomyces sp. nov. two new marine actinobacteria isolated from Coral.</title>
        <authorList>
            <person name="Buangrab K."/>
            <person name="Sutthacheep M."/>
            <person name="Yeemin T."/>
            <person name="Harunari E."/>
            <person name="Igarashi Y."/>
            <person name="Kanchanasin P."/>
            <person name="Tanasupawat S."/>
            <person name="Phongsopitanun W."/>
        </authorList>
    </citation>
    <scope>NUCLEOTIDE SEQUENCE [LARGE SCALE GENOMIC DNA]</scope>
    <source>
        <strain evidence="3 4">J2-2</strain>
    </source>
</reference>
<accession>A0ABS5TBC5</accession>
<feature type="region of interest" description="Disordered" evidence="1">
    <location>
        <begin position="39"/>
        <end position="78"/>
    </location>
</feature>
<feature type="compositionally biased region" description="Low complexity" evidence="1">
    <location>
        <begin position="43"/>
        <end position="73"/>
    </location>
</feature>
<organism evidence="3 4">
    <name type="scientific">Kineosporia corallincola</name>
    <dbReference type="NCBI Taxonomy" id="2835133"/>
    <lineage>
        <taxon>Bacteria</taxon>
        <taxon>Bacillati</taxon>
        <taxon>Actinomycetota</taxon>
        <taxon>Actinomycetes</taxon>
        <taxon>Kineosporiales</taxon>
        <taxon>Kineosporiaceae</taxon>
        <taxon>Kineosporia</taxon>
    </lineage>
</organism>